<dbReference type="STRING" id="158189.SpiBuddy_2400"/>
<gene>
    <name evidence="1" type="ordered locus">SpiBuddy_2400</name>
</gene>
<sequence length="298" mass="32134">MKQGSRLVVVAALITVLLVCLLGCDLTLISGSGSLVIQLGDRARNINWLPEIDMDIDTYTITGTGPDSGDSFQEEGFPGGVFVKDSLSVGDWEIVIDGYNEDASKIATTTINLTIRKSQTAQATATMRPLVGLGTLEVSVSWTDSQDKLADPQVFVLIQDEHGNELSAYSDPIRLTLGEDGKSASKTIGEIPNGWYEVRVGLYEGISGGQSELIWQDTSTLRIVKDETTEGVVQIPEAEILFGLGSISLVLDEEMNNPFDVSFTGLPESVKEEQEVTVTAAGTFGEGGTYRWYVNGVR</sequence>
<dbReference type="Proteomes" id="UP000008466">
    <property type="component" value="Chromosome"/>
</dbReference>
<accession>F0RRG2</accession>
<proteinExistence type="predicted"/>
<name>F0RRG2_SPHGB</name>
<organism evidence="1 2">
    <name type="scientific">Sphaerochaeta globosa (strain ATCC BAA-1886 / DSM 22777 / Buddy)</name>
    <name type="common">Spirochaeta sp. (strain Buddy)</name>
    <dbReference type="NCBI Taxonomy" id="158189"/>
    <lineage>
        <taxon>Bacteria</taxon>
        <taxon>Pseudomonadati</taxon>
        <taxon>Spirochaetota</taxon>
        <taxon>Spirochaetia</taxon>
        <taxon>Spirochaetales</taxon>
        <taxon>Sphaerochaetaceae</taxon>
        <taxon>Sphaerochaeta</taxon>
    </lineage>
</organism>
<keyword evidence="2" id="KW-1185">Reference proteome</keyword>
<dbReference type="RefSeq" id="WP_013608060.1">
    <property type="nucleotide sequence ID" value="NC_015152.1"/>
</dbReference>
<dbReference type="KEGG" id="sbu:SpiBuddy_2400"/>
<dbReference type="AlphaFoldDB" id="F0RRG2"/>
<protein>
    <submittedName>
        <fullName evidence="1">Uncharacterized protein</fullName>
    </submittedName>
</protein>
<reference evidence="2" key="1">
    <citation type="submission" date="2011-02" db="EMBL/GenBank/DDBJ databases">
        <title>Complete sequence of Spirochaeta sp. Buddy.</title>
        <authorList>
            <person name="Lucas S."/>
            <person name="Copeland A."/>
            <person name="Lapidus A."/>
            <person name="Cheng J.-F."/>
            <person name="Goodwin L."/>
            <person name="Pitluck S."/>
            <person name="Zeytun A."/>
            <person name="Detter J.C."/>
            <person name="Han C."/>
            <person name="Tapia R."/>
            <person name="Land M."/>
            <person name="Hauser L."/>
            <person name="Kyrpides N."/>
            <person name="Ivanova N."/>
            <person name="Mikhailova N."/>
            <person name="Pagani I."/>
            <person name="Ritalahti K.M."/>
            <person name="Loeffler F.E."/>
            <person name="Woyke T."/>
        </authorList>
    </citation>
    <scope>NUCLEOTIDE SEQUENCE [LARGE SCALE GENOMIC DNA]</scope>
    <source>
        <strain evidence="2">ATCC BAA-1886 / DSM 22777 / Buddy</strain>
    </source>
</reference>
<evidence type="ECO:0000313" key="1">
    <source>
        <dbReference type="EMBL" id="ADY14214.1"/>
    </source>
</evidence>
<dbReference type="HOGENOM" id="CLU_933520_0_0_12"/>
<dbReference type="EMBL" id="CP002541">
    <property type="protein sequence ID" value="ADY14214.1"/>
    <property type="molecule type" value="Genomic_DNA"/>
</dbReference>
<evidence type="ECO:0000313" key="2">
    <source>
        <dbReference type="Proteomes" id="UP000008466"/>
    </source>
</evidence>